<evidence type="ECO:0000256" key="1">
    <source>
        <dbReference type="ARBA" id="ARBA00004123"/>
    </source>
</evidence>
<evidence type="ECO:0000313" key="6">
    <source>
        <dbReference type="EMBL" id="KAG0460938.1"/>
    </source>
</evidence>
<dbReference type="Proteomes" id="UP000636800">
    <property type="component" value="Chromosome 11"/>
</dbReference>
<dbReference type="GO" id="GO:0005634">
    <property type="term" value="C:nucleus"/>
    <property type="evidence" value="ECO:0007669"/>
    <property type="project" value="UniProtKB-SubCell"/>
</dbReference>
<protein>
    <submittedName>
        <fullName evidence="6">Uncharacterized protein</fullName>
    </submittedName>
</protein>
<evidence type="ECO:0000313" key="8">
    <source>
        <dbReference type="Proteomes" id="UP000636800"/>
    </source>
</evidence>
<dbReference type="PANTHER" id="PTHR36326">
    <property type="entry name" value="PROTEIN POLLENLESS 3-LIKE 2"/>
    <property type="match status" value="1"/>
</dbReference>
<comment type="caution">
    <text evidence="6">The sequence shown here is derived from an EMBL/GenBank/DDBJ whole genome shotgun (WGS) entry which is preliminary data.</text>
</comment>
<evidence type="ECO:0000313" key="9">
    <source>
        <dbReference type="Proteomes" id="UP000639772"/>
    </source>
</evidence>
<dbReference type="InterPro" id="IPR044961">
    <property type="entry name" value="MS5/SDI1"/>
</dbReference>
<dbReference type="EMBL" id="JADCNM010000011">
    <property type="protein sequence ID" value="KAG0462421.1"/>
    <property type="molecule type" value="Genomic_DNA"/>
</dbReference>
<keyword evidence="4" id="KW-0175">Coiled coil</keyword>
<keyword evidence="3" id="KW-0802">TPR repeat</keyword>
<keyword evidence="8" id="KW-1185">Reference proteome</keyword>
<gene>
    <name evidence="7" type="ORF">HPP92_020897</name>
    <name evidence="6" type="ORF">HPP92_021235</name>
</gene>
<sequence length="204" mass="22640">MSKPMMRAGSRTSNINPLVLKAINNGDRIDSALKDMGLGNEAEKSDEDAIELIKSFRHLCSSTQESLDNVLIDLYNVPSTRKQPLCLYCLCLQADPKPTPQKCVGGEDRLLCLRRSQVESTWRRVFNGMDGLYAARNYKTSNKAYNLGFLGLIKQGRFEAWHVLHDVLSAGFGFRATGKVNAKGRRVVPETETASGLLSVTEDE</sequence>
<dbReference type="EMBL" id="JADCNL010000011">
    <property type="protein sequence ID" value="KAG0460938.1"/>
    <property type="molecule type" value="Genomic_DNA"/>
</dbReference>
<proteinExistence type="predicted"/>
<organism evidence="6 8">
    <name type="scientific">Vanilla planifolia</name>
    <name type="common">Vanilla</name>
    <dbReference type="NCBI Taxonomy" id="51239"/>
    <lineage>
        <taxon>Eukaryota</taxon>
        <taxon>Viridiplantae</taxon>
        <taxon>Streptophyta</taxon>
        <taxon>Embryophyta</taxon>
        <taxon>Tracheophyta</taxon>
        <taxon>Spermatophyta</taxon>
        <taxon>Magnoliopsida</taxon>
        <taxon>Liliopsida</taxon>
        <taxon>Asparagales</taxon>
        <taxon>Orchidaceae</taxon>
        <taxon>Vanilloideae</taxon>
        <taxon>Vanilleae</taxon>
        <taxon>Vanilla</taxon>
    </lineage>
</organism>
<dbReference type="Proteomes" id="UP000639772">
    <property type="component" value="Chromosome 11"/>
</dbReference>
<evidence type="ECO:0000256" key="4">
    <source>
        <dbReference type="ARBA" id="ARBA00023054"/>
    </source>
</evidence>
<comment type="subcellular location">
    <subcellularLocation>
        <location evidence="1">Nucleus</location>
    </subcellularLocation>
</comment>
<evidence type="ECO:0000313" key="7">
    <source>
        <dbReference type="EMBL" id="KAG0462421.1"/>
    </source>
</evidence>
<dbReference type="PANTHER" id="PTHR36326:SF7">
    <property type="entry name" value="PROTEIN POLLENLESS 3-LIKE 2"/>
    <property type="match status" value="1"/>
</dbReference>
<reference evidence="8 9" key="1">
    <citation type="journal article" date="2020" name="Nat. Food">
        <title>A phased Vanilla planifolia genome enables genetic improvement of flavour and production.</title>
        <authorList>
            <person name="Hasing T."/>
            <person name="Tang H."/>
            <person name="Brym M."/>
            <person name="Khazi F."/>
            <person name="Huang T."/>
            <person name="Chambers A.H."/>
        </authorList>
    </citation>
    <scope>NUCLEOTIDE SEQUENCE [LARGE SCALE GENOMIC DNA]</scope>
    <source>
        <tissue evidence="6">Leaf</tissue>
    </source>
</reference>
<dbReference type="AlphaFoldDB" id="A0A835Q1J9"/>
<keyword evidence="2" id="KW-0677">Repeat</keyword>
<name>A0A835Q1J9_VANPL</name>
<evidence type="ECO:0000256" key="3">
    <source>
        <dbReference type="ARBA" id="ARBA00022803"/>
    </source>
</evidence>
<evidence type="ECO:0000256" key="2">
    <source>
        <dbReference type="ARBA" id="ARBA00022737"/>
    </source>
</evidence>
<evidence type="ECO:0000256" key="5">
    <source>
        <dbReference type="ARBA" id="ARBA00023242"/>
    </source>
</evidence>
<accession>A0A835Q1J9</accession>
<keyword evidence="5" id="KW-0539">Nucleus</keyword>
<dbReference type="OrthoDB" id="1736736at2759"/>